<dbReference type="Gene3D" id="1.10.10.10">
    <property type="entry name" value="Winged helix-like DNA-binding domain superfamily/Winged helix DNA-binding domain"/>
    <property type="match status" value="1"/>
</dbReference>
<dbReference type="Gene3D" id="3.40.190.10">
    <property type="entry name" value="Periplasmic binding protein-like II"/>
    <property type="match status" value="2"/>
</dbReference>
<evidence type="ECO:0000256" key="4">
    <source>
        <dbReference type="ARBA" id="ARBA00023159"/>
    </source>
</evidence>
<comment type="similarity">
    <text evidence="1">Belongs to the LysR transcriptional regulatory family.</text>
</comment>
<evidence type="ECO:0000256" key="5">
    <source>
        <dbReference type="ARBA" id="ARBA00023163"/>
    </source>
</evidence>
<evidence type="ECO:0000313" key="7">
    <source>
        <dbReference type="EMBL" id="MFC3851931.1"/>
    </source>
</evidence>
<dbReference type="Pfam" id="PF00126">
    <property type="entry name" value="HTH_1"/>
    <property type="match status" value="1"/>
</dbReference>
<dbReference type="InterPro" id="IPR000847">
    <property type="entry name" value="LysR_HTH_N"/>
</dbReference>
<evidence type="ECO:0000256" key="3">
    <source>
        <dbReference type="ARBA" id="ARBA00023125"/>
    </source>
</evidence>
<evidence type="ECO:0000256" key="1">
    <source>
        <dbReference type="ARBA" id="ARBA00009437"/>
    </source>
</evidence>
<dbReference type="InterPro" id="IPR005119">
    <property type="entry name" value="LysR_subst-bd"/>
</dbReference>
<dbReference type="Proteomes" id="UP001595617">
    <property type="component" value="Unassembled WGS sequence"/>
</dbReference>
<dbReference type="InterPro" id="IPR036390">
    <property type="entry name" value="WH_DNA-bd_sf"/>
</dbReference>
<dbReference type="InterPro" id="IPR036388">
    <property type="entry name" value="WH-like_DNA-bd_sf"/>
</dbReference>
<dbReference type="SUPFAM" id="SSF53850">
    <property type="entry name" value="Periplasmic binding protein-like II"/>
    <property type="match status" value="1"/>
</dbReference>
<dbReference type="EMBL" id="JBHRYR010000002">
    <property type="protein sequence ID" value="MFC3851931.1"/>
    <property type="molecule type" value="Genomic_DNA"/>
</dbReference>
<dbReference type="SUPFAM" id="SSF46785">
    <property type="entry name" value="Winged helix' DNA-binding domain"/>
    <property type="match status" value="1"/>
</dbReference>
<keyword evidence="2" id="KW-0805">Transcription regulation</keyword>
<feature type="domain" description="HTH lysR-type" evidence="6">
    <location>
        <begin position="4"/>
        <end position="61"/>
    </location>
</feature>
<dbReference type="PANTHER" id="PTHR30293:SF2">
    <property type="entry name" value="TRANSCRIPTIONAL ACTIVATOR PROTEIN NHAR"/>
    <property type="match status" value="1"/>
</dbReference>
<gene>
    <name evidence="7" type="ORF">ACFOOG_03705</name>
</gene>
<dbReference type="PANTHER" id="PTHR30293">
    <property type="entry name" value="TRANSCRIPTIONAL REGULATORY PROTEIN NAC-RELATED"/>
    <property type="match status" value="1"/>
</dbReference>
<reference evidence="8" key="1">
    <citation type="journal article" date="2019" name="Int. J. Syst. Evol. Microbiol.">
        <title>The Global Catalogue of Microorganisms (GCM) 10K type strain sequencing project: providing services to taxonomists for standard genome sequencing and annotation.</title>
        <authorList>
            <consortium name="The Broad Institute Genomics Platform"/>
            <consortium name="The Broad Institute Genome Sequencing Center for Infectious Disease"/>
            <person name="Wu L."/>
            <person name="Ma J."/>
        </authorList>
    </citation>
    <scope>NUCLEOTIDE SEQUENCE [LARGE SCALE GENOMIC DNA]</scope>
    <source>
        <strain evidence="8">IBRC 10765</strain>
    </source>
</reference>
<protein>
    <submittedName>
        <fullName evidence="7">LysR substrate-binding domain-containing protein</fullName>
    </submittedName>
</protein>
<keyword evidence="8" id="KW-1185">Reference proteome</keyword>
<organism evidence="7 8">
    <name type="scientific">Saccharospirillum mangrovi</name>
    <dbReference type="NCBI Taxonomy" id="2161747"/>
    <lineage>
        <taxon>Bacteria</taxon>
        <taxon>Pseudomonadati</taxon>
        <taxon>Pseudomonadota</taxon>
        <taxon>Gammaproteobacteria</taxon>
        <taxon>Oceanospirillales</taxon>
        <taxon>Saccharospirillaceae</taxon>
        <taxon>Saccharospirillum</taxon>
    </lineage>
</organism>
<evidence type="ECO:0000259" key="6">
    <source>
        <dbReference type="PROSITE" id="PS50931"/>
    </source>
</evidence>
<dbReference type="RefSeq" id="WP_380693493.1">
    <property type="nucleotide sequence ID" value="NZ_JBHRYR010000002.1"/>
</dbReference>
<name>A0ABV7ZUX4_9GAMM</name>
<proteinExistence type="inferred from homology"/>
<dbReference type="PROSITE" id="PS50931">
    <property type="entry name" value="HTH_LYSR"/>
    <property type="match status" value="1"/>
</dbReference>
<comment type="caution">
    <text evidence="7">The sequence shown here is derived from an EMBL/GenBank/DDBJ whole genome shotgun (WGS) entry which is preliminary data.</text>
</comment>
<evidence type="ECO:0000256" key="2">
    <source>
        <dbReference type="ARBA" id="ARBA00023015"/>
    </source>
</evidence>
<keyword evidence="3" id="KW-0238">DNA-binding</keyword>
<keyword evidence="4" id="KW-0010">Activator</keyword>
<evidence type="ECO:0000313" key="8">
    <source>
        <dbReference type="Proteomes" id="UP001595617"/>
    </source>
</evidence>
<keyword evidence="5" id="KW-0804">Transcription</keyword>
<dbReference type="Pfam" id="PF03466">
    <property type="entry name" value="LysR_substrate"/>
    <property type="match status" value="1"/>
</dbReference>
<sequence>MERLNFRHLHYFWMVVKEGSMARASEQLALAPQTLSGQIATFEQTIGRRLFHRRGRQLQLTDHGHQVFRYADDMFKTADQLSEFLADADTKPMARLCVGISASIHKLLAYRTIAPVLESHAGIQLKCHTGGPQDLLKGLRRRELHVVITDWLPVAEPDFKWQVYNLGATPISLFAEEVLAQRLMPGFPESLDEQPFLASTLDAPYHHALMEWFRAQRIRLREVAEIDDSALLKVFGHAGLGVFAAPSVIAEEVCRQYRVRAVGEVAAVQDQLYAITHAGALHHPGVETICQQQIS</sequence>
<accession>A0ABV7ZUX4</accession>